<keyword evidence="1" id="KW-0812">Transmembrane</keyword>
<evidence type="ECO:0000313" key="3">
    <source>
        <dbReference type="Proteomes" id="UP000521227"/>
    </source>
</evidence>
<proteinExistence type="predicted"/>
<feature type="transmembrane region" description="Helical" evidence="1">
    <location>
        <begin position="47"/>
        <end position="66"/>
    </location>
</feature>
<evidence type="ECO:0000256" key="1">
    <source>
        <dbReference type="SAM" id="Phobius"/>
    </source>
</evidence>
<protein>
    <submittedName>
        <fullName evidence="2">Uncharacterized protein</fullName>
    </submittedName>
</protein>
<gene>
    <name evidence="2" type="ORF">HNQ36_000133</name>
</gene>
<keyword evidence="1" id="KW-0472">Membrane</keyword>
<name>A0A840MQV9_9BRAD</name>
<reference evidence="2 3" key="1">
    <citation type="submission" date="2020-08" db="EMBL/GenBank/DDBJ databases">
        <title>Genomic Encyclopedia of Type Strains, Phase IV (KMG-IV): sequencing the most valuable type-strain genomes for metagenomic binning, comparative biology and taxonomic classification.</title>
        <authorList>
            <person name="Goeker M."/>
        </authorList>
    </citation>
    <scope>NUCLEOTIDE SEQUENCE [LARGE SCALE GENOMIC DNA]</scope>
    <source>
        <strain evidence="2 3">DSM 17498</strain>
    </source>
</reference>
<dbReference type="Proteomes" id="UP000521227">
    <property type="component" value="Unassembled WGS sequence"/>
</dbReference>
<evidence type="ECO:0000313" key="2">
    <source>
        <dbReference type="EMBL" id="MBB5050185.1"/>
    </source>
</evidence>
<sequence length="91" mass="10017">MTMSVQARIKTSWPWITLLLTAAAALNPVGLDFLHGAFMSNEQLSRNIARPIVFMIGGVLGVLYVLEFGIRQYLVKKHVAAVSSHSDRGPH</sequence>
<organism evidence="2 3">
    <name type="scientific">Afipia massiliensis</name>
    <dbReference type="NCBI Taxonomy" id="211460"/>
    <lineage>
        <taxon>Bacteria</taxon>
        <taxon>Pseudomonadati</taxon>
        <taxon>Pseudomonadota</taxon>
        <taxon>Alphaproteobacteria</taxon>
        <taxon>Hyphomicrobiales</taxon>
        <taxon>Nitrobacteraceae</taxon>
        <taxon>Afipia</taxon>
    </lineage>
</organism>
<dbReference type="AlphaFoldDB" id="A0A840MQV9"/>
<accession>A0A840MQV9</accession>
<comment type="caution">
    <text evidence="2">The sequence shown here is derived from an EMBL/GenBank/DDBJ whole genome shotgun (WGS) entry which is preliminary data.</text>
</comment>
<dbReference type="RefSeq" id="WP_246395191.1">
    <property type="nucleotide sequence ID" value="NZ_JACHIJ010000001.1"/>
</dbReference>
<dbReference type="EMBL" id="JACHIJ010000001">
    <property type="protein sequence ID" value="MBB5050185.1"/>
    <property type="molecule type" value="Genomic_DNA"/>
</dbReference>
<keyword evidence="1" id="KW-1133">Transmembrane helix</keyword>